<dbReference type="SUPFAM" id="SSF54631">
    <property type="entry name" value="CBS-domain pair"/>
    <property type="match status" value="1"/>
</dbReference>
<dbReference type="Pfam" id="PF00571">
    <property type="entry name" value="CBS"/>
    <property type="match status" value="2"/>
</dbReference>
<evidence type="ECO:0000259" key="3">
    <source>
        <dbReference type="PROSITE" id="PS51371"/>
    </source>
</evidence>
<dbReference type="InterPro" id="IPR046342">
    <property type="entry name" value="CBS_dom_sf"/>
</dbReference>
<dbReference type="Gene3D" id="3.10.580.10">
    <property type="entry name" value="CBS-domain"/>
    <property type="match status" value="1"/>
</dbReference>
<keyword evidence="5" id="KW-1185">Reference proteome</keyword>
<keyword evidence="1 2" id="KW-0129">CBS domain</keyword>
<evidence type="ECO:0000313" key="4">
    <source>
        <dbReference type="EMBL" id="QDU93843.1"/>
    </source>
</evidence>
<evidence type="ECO:0000313" key="5">
    <source>
        <dbReference type="Proteomes" id="UP000317648"/>
    </source>
</evidence>
<reference evidence="4 5" key="1">
    <citation type="submission" date="2019-02" db="EMBL/GenBank/DDBJ databases">
        <title>Deep-cultivation of Planctomycetes and their phenomic and genomic characterization uncovers novel biology.</title>
        <authorList>
            <person name="Wiegand S."/>
            <person name="Jogler M."/>
            <person name="Boedeker C."/>
            <person name="Pinto D."/>
            <person name="Vollmers J."/>
            <person name="Rivas-Marin E."/>
            <person name="Kohn T."/>
            <person name="Peeters S.H."/>
            <person name="Heuer A."/>
            <person name="Rast P."/>
            <person name="Oberbeckmann S."/>
            <person name="Bunk B."/>
            <person name="Jeske O."/>
            <person name="Meyerdierks A."/>
            <person name="Storesund J.E."/>
            <person name="Kallscheuer N."/>
            <person name="Luecker S."/>
            <person name="Lage O.M."/>
            <person name="Pohl T."/>
            <person name="Merkel B.J."/>
            <person name="Hornburger P."/>
            <person name="Mueller R.-W."/>
            <person name="Bruemmer F."/>
            <person name="Labrenz M."/>
            <person name="Spormann A.M."/>
            <person name="Op den Camp H."/>
            <person name="Overmann J."/>
            <person name="Amann R."/>
            <person name="Jetten M.S.M."/>
            <person name="Mascher T."/>
            <person name="Medema M.H."/>
            <person name="Devos D.P."/>
            <person name="Kaster A.-K."/>
            <person name="Ovreas L."/>
            <person name="Rohde M."/>
            <person name="Galperin M.Y."/>
            <person name="Jogler C."/>
        </authorList>
    </citation>
    <scope>NUCLEOTIDE SEQUENCE [LARGE SCALE GENOMIC DNA]</scope>
    <source>
        <strain evidence="4 5">Pla85_3_4</strain>
    </source>
</reference>
<dbReference type="PANTHER" id="PTHR43080:SF2">
    <property type="entry name" value="CBS DOMAIN-CONTAINING PROTEIN"/>
    <property type="match status" value="1"/>
</dbReference>
<feature type="domain" description="CBS" evidence="3">
    <location>
        <begin position="6"/>
        <end position="70"/>
    </location>
</feature>
<evidence type="ECO:0000256" key="1">
    <source>
        <dbReference type="ARBA" id="ARBA00023122"/>
    </source>
</evidence>
<dbReference type="PANTHER" id="PTHR43080">
    <property type="entry name" value="CBS DOMAIN-CONTAINING PROTEIN CBSX3, MITOCHONDRIAL"/>
    <property type="match status" value="1"/>
</dbReference>
<dbReference type="AlphaFoldDB" id="A0A518DPU1"/>
<organism evidence="4 5">
    <name type="scientific">Lignipirellula cremea</name>
    <dbReference type="NCBI Taxonomy" id="2528010"/>
    <lineage>
        <taxon>Bacteria</taxon>
        <taxon>Pseudomonadati</taxon>
        <taxon>Planctomycetota</taxon>
        <taxon>Planctomycetia</taxon>
        <taxon>Pirellulales</taxon>
        <taxon>Pirellulaceae</taxon>
        <taxon>Lignipirellula</taxon>
    </lineage>
</organism>
<dbReference type="KEGG" id="lcre:Pla8534_16270"/>
<name>A0A518DPU1_9BACT</name>
<protein>
    <submittedName>
        <fullName evidence="4">Inosine 5'-monophosphate dehydrogenase</fullName>
    </submittedName>
</protein>
<evidence type="ECO:0000256" key="2">
    <source>
        <dbReference type="PROSITE-ProRule" id="PRU00703"/>
    </source>
</evidence>
<dbReference type="SMART" id="SM00116">
    <property type="entry name" value="CBS"/>
    <property type="match status" value="2"/>
</dbReference>
<dbReference type="CDD" id="cd04623">
    <property type="entry name" value="CBS_pair_bac_euk"/>
    <property type="match status" value="1"/>
</dbReference>
<feature type="domain" description="CBS" evidence="3">
    <location>
        <begin position="76"/>
        <end position="131"/>
    </location>
</feature>
<dbReference type="RefSeq" id="WP_145051219.1">
    <property type="nucleotide sequence ID" value="NZ_CP036433.1"/>
</dbReference>
<proteinExistence type="predicted"/>
<sequence length="142" mass="15794">MFVRDILKVKGSKVYSINPDTMLSDVVDRLVSHNCGSLVVRNEAGDMIGIVTERDILKACAAKVGLLHELSTEKYMSTRLVTGLPDETIAVVMGRMTEKRIRHLPIMENGKLAGMVSIGDIVKAQHQQLSVENHYLKNYIQS</sequence>
<dbReference type="PROSITE" id="PS51371">
    <property type="entry name" value="CBS"/>
    <property type="match status" value="2"/>
</dbReference>
<accession>A0A518DPU1</accession>
<gene>
    <name evidence="4" type="ORF">Pla8534_16270</name>
</gene>
<dbReference type="InterPro" id="IPR051257">
    <property type="entry name" value="Diverse_CBS-Domain"/>
</dbReference>
<dbReference type="InterPro" id="IPR000644">
    <property type="entry name" value="CBS_dom"/>
</dbReference>
<dbReference type="EMBL" id="CP036433">
    <property type="protein sequence ID" value="QDU93843.1"/>
    <property type="molecule type" value="Genomic_DNA"/>
</dbReference>
<dbReference type="InterPro" id="IPR044725">
    <property type="entry name" value="CBSX3_CBS_dom"/>
</dbReference>
<dbReference type="OrthoDB" id="5295985at2"/>
<dbReference type="Proteomes" id="UP000317648">
    <property type="component" value="Chromosome"/>
</dbReference>